<gene>
    <name evidence="2" type="ORF">FPAR1323_LOCUS5116</name>
</gene>
<protein>
    <submittedName>
        <fullName evidence="2">Uncharacterized protein</fullName>
    </submittedName>
</protein>
<sequence>MATVLGGGGTETQGPPPGPPPGLNRASDSPLSASVPVENDSIAQSASHWMKESTKQQKPRKPVIEIVDNYSPTSSQPLEGTAGAPQCVRNINGKVSPEPRRFFENVPTAPEMSPMSVSRHNGRAIGFEPIVVTPSARSPTLAAYQQSRNVRPEAGDSEKLNEKIGDENDSNFGDGACGIDNDGSSGCGTAGEVFAGTSVDDARSSSSSSNICSSSGGGSGGSSGGSGAISDVLPPIPKTRNGLESLLVVPPKLPSPKQADVSVDKQHMTPVTKEQAARLVPLRAASVPQGTDILTKTLDGNNPLRSPLDLPANDCHAVPVIGDGDPAKARTPMSLTRRGGYAFGSGGCDPVVSPTAVVLTKSKRGDLDQQGRGGV</sequence>
<dbReference type="AlphaFoldDB" id="A0A7S2BNC9"/>
<feature type="region of interest" description="Disordered" evidence="1">
    <location>
        <begin position="138"/>
        <end position="237"/>
    </location>
</feature>
<dbReference type="EMBL" id="HBGT01009370">
    <property type="protein sequence ID" value="CAD9401686.1"/>
    <property type="molecule type" value="Transcribed_RNA"/>
</dbReference>
<feature type="compositionally biased region" description="Polar residues" evidence="1">
    <location>
        <begin position="138"/>
        <end position="149"/>
    </location>
</feature>
<accession>A0A7S2BNC9</accession>
<proteinExistence type="predicted"/>
<feature type="compositionally biased region" description="Basic and acidic residues" evidence="1">
    <location>
        <begin position="150"/>
        <end position="166"/>
    </location>
</feature>
<feature type="compositionally biased region" description="Low complexity" evidence="1">
    <location>
        <begin position="204"/>
        <end position="214"/>
    </location>
</feature>
<reference evidence="2" key="1">
    <citation type="submission" date="2021-01" db="EMBL/GenBank/DDBJ databases">
        <authorList>
            <person name="Corre E."/>
            <person name="Pelletier E."/>
            <person name="Niang G."/>
            <person name="Scheremetjew M."/>
            <person name="Finn R."/>
            <person name="Kale V."/>
            <person name="Holt S."/>
            <person name="Cochrane G."/>
            <person name="Meng A."/>
            <person name="Brown T."/>
            <person name="Cohen L."/>
        </authorList>
    </citation>
    <scope>NUCLEOTIDE SEQUENCE</scope>
    <source>
        <strain evidence="2">RCC1693</strain>
    </source>
</reference>
<feature type="compositionally biased region" description="Gly residues" evidence="1">
    <location>
        <begin position="215"/>
        <end position="227"/>
    </location>
</feature>
<feature type="region of interest" description="Disordered" evidence="1">
    <location>
        <begin position="1"/>
        <end position="117"/>
    </location>
</feature>
<evidence type="ECO:0000256" key="1">
    <source>
        <dbReference type="SAM" id="MobiDB-lite"/>
    </source>
</evidence>
<feature type="compositionally biased region" description="Gly residues" evidence="1">
    <location>
        <begin position="1"/>
        <end position="11"/>
    </location>
</feature>
<organism evidence="2">
    <name type="scientific">Florenciella parvula</name>
    <dbReference type="NCBI Taxonomy" id="236787"/>
    <lineage>
        <taxon>Eukaryota</taxon>
        <taxon>Sar</taxon>
        <taxon>Stramenopiles</taxon>
        <taxon>Ochrophyta</taxon>
        <taxon>Dictyochophyceae</taxon>
        <taxon>Florenciellales</taxon>
        <taxon>Florenciella</taxon>
    </lineage>
</organism>
<name>A0A7S2BNC9_9STRA</name>
<evidence type="ECO:0000313" key="2">
    <source>
        <dbReference type="EMBL" id="CAD9401686.1"/>
    </source>
</evidence>